<keyword evidence="3" id="KW-0597">Phosphoprotein</keyword>
<dbReference type="Gene3D" id="3.30.565.10">
    <property type="entry name" value="Histidine kinase-like ATPase, C-terminal domain"/>
    <property type="match status" value="1"/>
</dbReference>
<comment type="catalytic activity">
    <reaction evidence="1">
        <text>ATP + protein L-histidine = ADP + protein N-phospho-L-histidine.</text>
        <dbReference type="EC" id="2.7.13.3"/>
    </reaction>
</comment>
<dbReference type="GO" id="GO:0005886">
    <property type="term" value="C:plasma membrane"/>
    <property type="evidence" value="ECO:0007669"/>
    <property type="project" value="TreeGrafter"/>
</dbReference>
<feature type="region of interest" description="Disordered" evidence="6">
    <location>
        <begin position="330"/>
        <end position="509"/>
    </location>
</feature>
<evidence type="ECO:0000259" key="7">
    <source>
        <dbReference type="Pfam" id="PF02518"/>
    </source>
</evidence>
<dbReference type="InterPro" id="IPR050428">
    <property type="entry name" value="TCS_sensor_his_kinase"/>
</dbReference>
<dbReference type="InterPro" id="IPR003594">
    <property type="entry name" value="HATPase_dom"/>
</dbReference>
<organism evidence="8 9">
    <name type="scientific">Streptomyces spongiicola</name>
    <dbReference type="NCBI Taxonomy" id="1690221"/>
    <lineage>
        <taxon>Bacteria</taxon>
        <taxon>Bacillati</taxon>
        <taxon>Actinomycetota</taxon>
        <taxon>Actinomycetes</taxon>
        <taxon>Kitasatosporales</taxon>
        <taxon>Streptomycetaceae</taxon>
        <taxon>Streptomyces</taxon>
    </lineage>
</organism>
<evidence type="ECO:0000256" key="2">
    <source>
        <dbReference type="ARBA" id="ARBA00012438"/>
    </source>
</evidence>
<dbReference type="InterPro" id="IPR036890">
    <property type="entry name" value="HATPase_C_sf"/>
</dbReference>
<dbReference type="Pfam" id="PF02518">
    <property type="entry name" value="HATPase_c"/>
    <property type="match status" value="1"/>
</dbReference>
<dbReference type="EMBL" id="BGZL01000002">
    <property type="protein sequence ID" value="GBP99500.1"/>
    <property type="molecule type" value="Genomic_DNA"/>
</dbReference>
<dbReference type="EC" id="2.7.13.3" evidence="2"/>
<evidence type="ECO:0000313" key="9">
    <source>
        <dbReference type="Proteomes" id="UP000265354"/>
    </source>
</evidence>
<reference evidence="8 9" key="1">
    <citation type="submission" date="2018-07" db="EMBL/GenBank/DDBJ databases">
        <title>Whole Genome Shotgun Sequence of Streptomyces spongiicola strain 531S.</title>
        <authorList>
            <person name="Dohra H."/>
            <person name="Kodani S."/>
        </authorList>
    </citation>
    <scope>NUCLEOTIDE SEQUENCE [LARGE SCALE GENOMIC DNA]</scope>
    <source>
        <strain evidence="8 9">531S</strain>
    </source>
</reference>
<feature type="compositionally biased region" description="Low complexity" evidence="6">
    <location>
        <begin position="415"/>
        <end position="426"/>
    </location>
</feature>
<dbReference type="SUPFAM" id="SSF55874">
    <property type="entry name" value="ATPase domain of HSP90 chaperone/DNA topoisomerase II/histidine kinase"/>
    <property type="match status" value="1"/>
</dbReference>
<evidence type="ECO:0000256" key="5">
    <source>
        <dbReference type="ARBA" id="ARBA00022777"/>
    </source>
</evidence>
<sequence>MVGLLIAGGGGAAALAMLIWALSLRRRLGAEQRARAGAERLAAAREAEIAHLAAVRAPAIAERTRTGRLLDGVPGPVGPDSETGADFARALAAVVAALGSDEAVRRERALRDSVRSALESVARTVHAMATVQQEALDRVERSLDDPRLAAEVIKAGHAAARMNRKAQTLLVLCGIWPVRRERRAVSLHDCVHGARSRIVESGRVDVRGGQTLHVAPPAVEGLVHVIAELLENATVFSPSGTPVVVTVREAAAGAVVEIDDAGLGMPPDVLAQAAARLRDAPDLARLGAVPRLGLACAGRWSRELGFSVELTAASPYGGTRAVTSVPHRLLAAPPSLPDPPRHEPAAGPRAPGHEPSRPAAGEGEPHPRQDGRGPAVQGAAGTGPVSGSPAPGQAPVSGLPATDLPTPGPPPSGLPAPGGRPASAGGPAPPPGGPRWRRGGRGEPGAAAPGPEQSRGAPSPPDLGGSRRPETPPPPAPIPGAVSGTHRGRAPLGDGVPAPDEAGPEGGRP</sequence>
<evidence type="ECO:0000313" key="8">
    <source>
        <dbReference type="EMBL" id="GBP99500.1"/>
    </source>
</evidence>
<dbReference type="AlphaFoldDB" id="A0A388SUJ9"/>
<dbReference type="PANTHER" id="PTHR45436:SF5">
    <property type="entry name" value="SENSOR HISTIDINE KINASE TRCS"/>
    <property type="match status" value="1"/>
</dbReference>
<proteinExistence type="predicted"/>
<keyword evidence="5" id="KW-0418">Kinase</keyword>
<comment type="caution">
    <text evidence="8">The sequence shown here is derived from an EMBL/GenBank/DDBJ whole genome shotgun (WGS) entry which is preliminary data.</text>
</comment>
<gene>
    <name evidence="8" type="ORF">SSP531S_08950</name>
</gene>
<evidence type="ECO:0000256" key="4">
    <source>
        <dbReference type="ARBA" id="ARBA00022679"/>
    </source>
</evidence>
<dbReference type="PANTHER" id="PTHR45436">
    <property type="entry name" value="SENSOR HISTIDINE KINASE YKOH"/>
    <property type="match status" value="1"/>
</dbReference>
<dbReference type="GO" id="GO:0004673">
    <property type="term" value="F:protein histidine kinase activity"/>
    <property type="evidence" value="ECO:0007669"/>
    <property type="project" value="UniProtKB-EC"/>
</dbReference>
<dbReference type="RefSeq" id="WP_116426912.1">
    <property type="nucleotide sequence ID" value="NZ_BGZL01000002.1"/>
</dbReference>
<dbReference type="GO" id="GO:0000160">
    <property type="term" value="P:phosphorelay signal transduction system"/>
    <property type="evidence" value="ECO:0007669"/>
    <property type="project" value="TreeGrafter"/>
</dbReference>
<dbReference type="Proteomes" id="UP000265354">
    <property type="component" value="Unassembled WGS sequence"/>
</dbReference>
<evidence type="ECO:0000256" key="3">
    <source>
        <dbReference type="ARBA" id="ARBA00022553"/>
    </source>
</evidence>
<evidence type="ECO:0000256" key="6">
    <source>
        <dbReference type="SAM" id="MobiDB-lite"/>
    </source>
</evidence>
<feature type="domain" description="Histidine kinase/HSP90-like ATPase" evidence="7">
    <location>
        <begin position="220"/>
        <end position="326"/>
    </location>
</feature>
<accession>A0A388SUJ9</accession>
<evidence type="ECO:0000256" key="1">
    <source>
        <dbReference type="ARBA" id="ARBA00000085"/>
    </source>
</evidence>
<name>A0A388SUJ9_9ACTN</name>
<protein>
    <recommendedName>
        <fullName evidence="2">histidine kinase</fullName>
        <ecNumber evidence="2">2.7.13.3</ecNumber>
    </recommendedName>
</protein>
<keyword evidence="4" id="KW-0808">Transferase</keyword>